<dbReference type="EMBL" id="JABVXQ010000008">
    <property type="protein sequence ID" value="KAF6098352.1"/>
    <property type="molecule type" value="Genomic_DNA"/>
</dbReference>
<dbReference type="SUPFAM" id="SSF109640">
    <property type="entry name" value="KRAB domain (Kruppel-associated box)"/>
    <property type="match status" value="1"/>
</dbReference>
<dbReference type="PROSITE" id="PS50805">
    <property type="entry name" value="KRAB"/>
    <property type="match status" value="1"/>
</dbReference>
<feature type="domain" description="KRAB" evidence="1">
    <location>
        <begin position="14"/>
        <end position="82"/>
    </location>
</feature>
<comment type="caution">
    <text evidence="2">The sequence shown here is derived from an EMBL/GenBank/DDBJ whole genome shotgun (WGS) entry which is preliminary data.</text>
</comment>
<accession>A0A833ZK40</accession>
<dbReference type="GO" id="GO:0006355">
    <property type="term" value="P:regulation of DNA-templated transcription"/>
    <property type="evidence" value="ECO:0007669"/>
    <property type="project" value="InterPro"/>
</dbReference>
<evidence type="ECO:0000259" key="1">
    <source>
        <dbReference type="PROSITE" id="PS50805"/>
    </source>
</evidence>
<organism evidence="2 3">
    <name type="scientific">Phyllostomus discolor</name>
    <name type="common">pale spear-nosed bat</name>
    <dbReference type="NCBI Taxonomy" id="89673"/>
    <lineage>
        <taxon>Eukaryota</taxon>
        <taxon>Metazoa</taxon>
        <taxon>Chordata</taxon>
        <taxon>Craniata</taxon>
        <taxon>Vertebrata</taxon>
        <taxon>Euteleostomi</taxon>
        <taxon>Mammalia</taxon>
        <taxon>Eutheria</taxon>
        <taxon>Laurasiatheria</taxon>
        <taxon>Chiroptera</taxon>
        <taxon>Yangochiroptera</taxon>
        <taxon>Phyllostomidae</taxon>
        <taxon>Phyllostominae</taxon>
        <taxon>Phyllostomus</taxon>
    </lineage>
</organism>
<dbReference type="PANTHER" id="PTHR23232:SF115">
    <property type="entry name" value="KRAB DOMAIN-CONTAINING PROTEIN"/>
    <property type="match status" value="1"/>
</dbReference>
<dbReference type="CDD" id="cd07765">
    <property type="entry name" value="KRAB_A-box"/>
    <property type="match status" value="1"/>
</dbReference>
<sequence length="82" mass="9631">MVTALPMDFSQHLVTFEDVAVDYEEWILLDQMQRDLYRDVMLENYKNLITLTLDLQLKTKASTHLQDISVDKTSNRIQLGQE</sequence>
<dbReference type="Pfam" id="PF01352">
    <property type="entry name" value="KRAB"/>
    <property type="match status" value="1"/>
</dbReference>
<gene>
    <name evidence="2" type="ORF">HJG60_020999</name>
</gene>
<dbReference type="PANTHER" id="PTHR23232">
    <property type="entry name" value="KRAB DOMAIN C2H2 ZINC FINGER"/>
    <property type="match status" value="1"/>
</dbReference>
<dbReference type="AlphaFoldDB" id="A0A833ZK40"/>
<evidence type="ECO:0000313" key="2">
    <source>
        <dbReference type="EMBL" id="KAF6098352.1"/>
    </source>
</evidence>
<dbReference type="Proteomes" id="UP000664940">
    <property type="component" value="Unassembled WGS sequence"/>
</dbReference>
<dbReference type="InterPro" id="IPR001909">
    <property type="entry name" value="KRAB"/>
</dbReference>
<reference evidence="2 3" key="1">
    <citation type="journal article" date="2020" name="Nature">
        <title>Six reference-quality genomes reveal evolution of bat adaptations.</title>
        <authorList>
            <person name="Jebb D."/>
            <person name="Huang Z."/>
            <person name="Pippel M."/>
            <person name="Hughes G.M."/>
            <person name="Lavrichenko K."/>
            <person name="Devanna P."/>
            <person name="Winkler S."/>
            <person name="Jermiin L.S."/>
            <person name="Skirmuntt E.C."/>
            <person name="Katzourakis A."/>
            <person name="Burkitt-Gray L."/>
            <person name="Ray D.A."/>
            <person name="Sullivan K.A.M."/>
            <person name="Roscito J.G."/>
            <person name="Kirilenko B.M."/>
            <person name="Davalos L.M."/>
            <person name="Corthals A.P."/>
            <person name="Power M.L."/>
            <person name="Jones G."/>
            <person name="Ransome R.D."/>
            <person name="Dechmann D.K.N."/>
            <person name="Locatelli A.G."/>
            <person name="Puechmaille S.J."/>
            <person name="Fedrigo O."/>
            <person name="Jarvis E.D."/>
            <person name="Hiller M."/>
            <person name="Vernes S.C."/>
            <person name="Myers E.W."/>
            <person name="Teeling E.C."/>
        </authorList>
    </citation>
    <scope>NUCLEOTIDE SEQUENCE [LARGE SCALE GENOMIC DNA]</scope>
    <source>
        <strain evidence="2">Bat1K_MPI-CBG_1</strain>
    </source>
</reference>
<proteinExistence type="predicted"/>
<dbReference type="SMART" id="SM00349">
    <property type="entry name" value="KRAB"/>
    <property type="match status" value="1"/>
</dbReference>
<dbReference type="Gene3D" id="6.10.140.140">
    <property type="match status" value="1"/>
</dbReference>
<dbReference type="InterPro" id="IPR036051">
    <property type="entry name" value="KRAB_dom_sf"/>
</dbReference>
<evidence type="ECO:0000313" key="3">
    <source>
        <dbReference type="Proteomes" id="UP000664940"/>
    </source>
</evidence>
<name>A0A833ZK40_9CHIR</name>
<protein>
    <submittedName>
        <fullName evidence="2">Zinc finger protein 846</fullName>
    </submittedName>
</protein>
<dbReference type="InterPro" id="IPR050169">
    <property type="entry name" value="Krueppel_C2H2_ZnF"/>
</dbReference>